<gene>
    <name evidence="1" type="ORF">FNV43_RR08932</name>
</gene>
<dbReference type="Proteomes" id="UP000796880">
    <property type="component" value="Unassembled WGS sequence"/>
</dbReference>
<dbReference type="AlphaFoldDB" id="A0A8K0MJ98"/>
<dbReference type="EMBL" id="VOIH02000004">
    <property type="protein sequence ID" value="KAF3448219.1"/>
    <property type="molecule type" value="Genomic_DNA"/>
</dbReference>
<dbReference type="InterPro" id="IPR029068">
    <property type="entry name" value="Glyas_Bleomycin-R_OHBP_Dase"/>
</dbReference>
<dbReference type="CDD" id="cd06587">
    <property type="entry name" value="VOC"/>
    <property type="match status" value="1"/>
</dbReference>
<name>A0A8K0MJ98_9ROSA</name>
<sequence length="220" mass="25152">MDFGIRIKRLGAAKPLASGILSAVPTIWVQVPNALEAISFYETVFDFKVFRSKSTPYSTELRLKGDKMHIFIDERPDLENELCLAVLDWYYAEVEATVNYAGCPLHQILSFQTTWQQRGISSAATIHCFVSRTKFDNANSNLNAWLRRVCFYGYLCTHKGRRIGTHPPQPRKAIQVAAGSNFVGDTKQVYRGHYWDVIDDYSSRDFYVDSYAKGCSGWYF</sequence>
<accession>A0A8K0MJ98</accession>
<evidence type="ECO:0000313" key="2">
    <source>
        <dbReference type="Proteomes" id="UP000796880"/>
    </source>
</evidence>
<proteinExistence type="predicted"/>
<organism evidence="1 2">
    <name type="scientific">Rhamnella rubrinervis</name>
    <dbReference type="NCBI Taxonomy" id="2594499"/>
    <lineage>
        <taxon>Eukaryota</taxon>
        <taxon>Viridiplantae</taxon>
        <taxon>Streptophyta</taxon>
        <taxon>Embryophyta</taxon>
        <taxon>Tracheophyta</taxon>
        <taxon>Spermatophyta</taxon>
        <taxon>Magnoliopsida</taxon>
        <taxon>eudicotyledons</taxon>
        <taxon>Gunneridae</taxon>
        <taxon>Pentapetalae</taxon>
        <taxon>rosids</taxon>
        <taxon>fabids</taxon>
        <taxon>Rosales</taxon>
        <taxon>Rhamnaceae</taxon>
        <taxon>rhamnoid group</taxon>
        <taxon>Rhamneae</taxon>
        <taxon>Rhamnella</taxon>
    </lineage>
</organism>
<keyword evidence="2" id="KW-1185">Reference proteome</keyword>
<reference evidence="1" key="1">
    <citation type="submission" date="2020-03" db="EMBL/GenBank/DDBJ databases">
        <title>A high-quality chromosome-level genome assembly of a woody plant with both climbing and erect habits, Rhamnella rubrinervis.</title>
        <authorList>
            <person name="Lu Z."/>
            <person name="Yang Y."/>
            <person name="Zhu X."/>
            <person name="Sun Y."/>
        </authorList>
    </citation>
    <scope>NUCLEOTIDE SEQUENCE</scope>
    <source>
        <strain evidence="1">BYM</strain>
        <tissue evidence="1">Leaf</tissue>
    </source>
</reference>
<evidence type="ECO:0000313" key="1">
    <source>
        <dbReference type="EMBL" id="KAF3448219.1"/>
    </source>
</evidence>
<dbReference type="SUPFAM" id="SSF54593">
    <property type="entry name" value="Glyoxalase/Bleomycin resistance protein/Dihydroxybiphenyl dioxygenase"/>
    <property type="match status" value="1"/>
</dbReference>
<comment type="caution">
    <text evidence="1">The sequence shown here is derived from an EMBL/GenBank/DDBJ whole genome shotgun (WGS) entry which is preliminary data.</text>
</comment>
<protein>
    <submittedName>
        <fullName evidence="1">Uncharacterized protein</fullName>
    </submittedName>
</protein>